<comment type="caution">
    <text evidence="1">The sequence shown here is derived from an EMBL/GenBank/DDBJ whole genome shotgun (WGS) entry which is preliminary data.</text>
</comment>
<sequence length="129" mass="14813">MVFKISNEEIIQSIKMVWSSGELNGTITPSGIIMKRAEEFPKNIKFQNYFSQLKFSETGGLKPGGRLYFSHMPEKKVKDNDLQIALTPVGLSKELDEVDYSKNSIKKEDESVIQLFETMFLHHLIERTV</sequence>
<organism evidence="1 2">
    <name type="scientific">Rhodonellum ikkaensis</name>
    <dbReference type="NCBI Taxonomy" id="336829"/>
    <lineage>
        <taxon>Bacteria</taxon>
        <taxon>Pseudomonadati</taxon>
        <taxon>Bacteroidota</taxon>
        <taxon>Cytophagia</taxon>
        <taxon>Cytophagales</taxon>
        <taxon>Cytophagaceae</taxon>
        <taxon>Rhodonellum</taxon>
    </lineage>
</organism>
<proteinExistence type="predicted"/>
<gene>
    <name evidence="1" type="ORF">SAMN05444412_11315</name>
</gene>
<evidence type="ECO:0000313" key="2">
    <source>
        <dbReference type="Proteomes" id="UP000199663"/>
    </source>
</evidence>
<dbReference type="EMBL" id="FNQC01000013">
    <property type="protein sequence ID" value="SDZ40276.1"/>
    <property type="molecule type" value="Genomic_DNA"/>
</dbReference>
<keyword evidence="2" id="KW-1185">Reference proteome</keyword>
<name>A0A1H3SQJ8_9BACT</name>
<reference evidence="1 2" key="1">
    <citation type="submission" date="2016-10" db="EMBL/GenBank/DDBJ databases">
        <authorList>
            <person name="Varghese N."/>
            <person name="Submissions S."/>
        </authorList>
    </citation>
    <scope>NUCLEOTIDE SEQUENCE [LARGE SCALE GENOMIC DNA]</scope>
    <source>
        <strain evidence="1 2">DSM 17997</strain>
    </source>
</reference>
<dbReference type="Proteomes" id="UP000199663">
    <property type="component" value="Unassembled WGS sequence"/>
</dbReference>
<evidence type="ECO:0000313" key="1">
    <source>
        <dbReference type="EMBL" id="SDZ40276.1"/>
    </source>
</evidence>
<protein>
    <submittedName>
        <fullName evidence="1">Uncharacterized protein</fullName>
    </submittedName>
</protein>
<accession>A0A1H3SQJ8</accession>